<organism evidence="2">
    <name type="scientific">Alexandrium monilatum</name>
    <dbReference type="NCBI Taxonomy" id="311494"/>
    <lineage>
        <taxon>Eukaryota</taxon>
        <taxon>Sar</taxon>
        <taxon>Alveolata</taxon>
        <taxon>Dinophyceae</taxon>
        <taxon>Gonyaulacales</taxon>
        <taxon>Pyrocystaceae</taxon>
        <taxon>Alexandrium</taxon>
    </lineage>
</organism>
<evidence type="ECO:0000313" key="2">
    <source>
        <dbReference type="EMBL" id="CAE4614718.1"/>
    </source>
</evidence>
<feature type="region of interest" description="Disordered" evidence="1">
    <location>
        <begin position="81"/>
        <end position="108"/>
    </location>
</feature>
<feature type="region of interest" description="Disordered" evidence="1">
    <location>
        <begin position="1"/>
        <end position="30"/>
    </location>
</feature>
<dbReference type="AlphaFoldDB" id="A0A7S4RKI1"/>
<reference evidence="2" key="1">
    <citation type="submission" date="2021-01" db="EMBL/GenBank/DDBJ databases">
        <authorList>
            <person name="Corre E."/>
            <person name="Pelletier E."/>
            <person name="Niang G."/>
            <person name="Scheremetjew M."/>
            <person name="Finn R."/>
            <person name="Kale V."/>
            <person name="Holt S."/>
            <person name="Cochrane G."/>
            <person name="Meng A."/>
            <person name="Brown T."/>
            <person name="Cohen L."/>
        </authorList>
    </citation>
    <scope>NUCLEOTIDE SEQUENCE</scope>
    <source>
        <strain evidence="2">CCMP3105</strain>
    </source>
</reference>
<protein>
    <submittedName>
        <fullName evidence="2">Uncharacterized protein</fullName>
    </submittedName>
</protein>
<feature type="compositionally biased region" description="Basic and acidic residues" evidence="1">
    <location>
        <begin position="9"/>
        <end position="21"/>
    </location>
</feature>
<dbReference type="EMBL" id="HBNR01050822">
    <property type="protein sequence ID" value="CAE4614718.1"/>
    <property type="molecule type" value="Transcribed_RNA"/>
</dbReference>
<sequence length="133" mass="14832">MPGSSAGRSSERERPERKPEVPDNVWPSPPGLVLCNSSLPVPMVVFRTWDLPDGWRRVYEKKNSKDACRARRDCVAVQATRSTSASTWSSRRSAGRSSTWSRRSGALQGGSAHLLTAAEGRRFRPALLRCHRQ</sequence>
<name>A0A7S4RKI1_9DINO</name>
<feature type="compositionally biased region" description="Low complexity" evidence="1">
    <location>
        <begin position="81"/>
        <end position="106"/>
    </location>
</feature>
<accession>A0A7S4RKI1</accession>
<proteinExistence type="predicted"/>
<evidence type="ECO:0000256" key="1">
    <source>
        <dbReference type="SAM" id="MobiDB-lite"/>
    </source>
</evidence>
<gene>
    <name evidence="2" type="ORF">AMON00008_LOCUS35561</name>
</gene>